<evidence type="ECO:0000256" key="3">
    <source>
        <dbReference type="ARBA" id="ARBA00048267"/>
    </source>
</evidence>
<evidence type="ECO:0000259" key="7">
    <source>
        <dbReference type="PROSITE" id="PS50110"/>
    </source>
</evidence>
<dbReference type="OrthoDB" id="9793421at2"/>
<reference evidence="9 10" key="1">
    <citation type="submission" date="2019-10" db="EMBL/GenBank/DDBJ databases">
        <title>Whole-genome sequence of the extremophile Heliorestis acidaminivorans DSM 24790.</title>
        <authorList>
            <person name="Kyndt J.A."/>
            <person name="Meyer T.E."/>
        </authorList>
    </citation>
    <scope>NUCLEOTIDE SEQUENCE [LARGE SCALE GENOMIC DNA]</scope>
    <source>
        <strain evidence="9 10">DSM 24790</strain>
    </source>
</reference>
<dbReference type="PIRSF" id="PIRSF000876">
    <property type="entry name" value="RR_chemtxs_CheB"/>
    <property type="match status" value="1"/>
</dbReference>
<keyword evidence="4 6" id="KW-0597">Phosphoprotein</keyword>
<evidence type="ECO:0000256" key="5">
    <source>
        <dbReference type="PROSITE-ProRule" id="PRU00050"/>
    </source>
</evidence>
<comment type="catalytic activity">
    <reaction evidence="4">
        <text>L-glutaminyl-[protein] + H2O = L-glutamyl-[protein] + NH4(+)</text>
        <dbReference type="Rhea" id="RHEA:16441"/>
        <dbReference type="Rhea" id="RHEA-COMP:10207"/>
        <dbReference type="Rhea" id="RHEA-COMP:10208"/>
        <dbReference type="ChEBI" id="CHEBI:15377"/>
        <dbReference type="ChEBI" id="CHEBI:28938"/>
        <dbReference type="ChEBI" id="CHEBI:29973"/>
        <dbReference type="ChEBI" id="CHEBI:30011"/>
        <dbReference type="EC" id="3.5.1.44"/>
    </reaction>
</comment>
<comment type="subcellular location">
    <subcellularLocation>
        <location evidence="4">Cytoplasm</location>
    </subcellularLocation>
</comment>
<feature type="domain" description="CheB-type methylesterase" evidence="8">
    <location>
        <begin position="179"/>
        <end position="370"/>
    </location>
</feature>
<proteinExistence type="inferred from homology"/>
<evidence type="ECO:0000259" key="8">
    <source>
        <dbReference type="PROSITE" id="PS50122"/>
    </source>
</evidence>
<protein>
    <recommendedName>
        <fullName evidence="4">Protein-glutamate methylesterase/protein-glutamine glutaminase</fullName>
        <ecNumber evidence="4">3.1.1.61</ecNumber>
        <ecNumber evidence="4">3.5.1.44</ecNumber>
    </recommendedName>
</protein>
<feature type="active site" evidence="4 5">
    <location>
        <position position="190"/>
    </location>
</feature>
<dbReference type="PROSITE" id="PS50122">
    <property type="entry name" value="CHEB"/>
    <property type="match status" value="1"/>
</dbReference>
<keyword evidence="10" id="KW-1185">Reference proteome</keyword>
<dbReference type="EC" id="3.1.1.61" evidence="4"/>
<dbReference type="SUPFAM" id="SSF52738">
    <property type="entry name" value="Methylesterase CheB, C-terminal domain"/>
    <property type="match status" value="1"/>
</dbReference>
<evidence type="ECO:0000313" key="9">
    <source>
        <dbReference type="EMBL" id="KAB2952967.1"/>
    </source>
</evidence>
<dbReference type="SUPFAM" id="SSF52172">
    <property type="entry name" value="CheY-like"/>
    <property type="match status" value="1"/>
</dbReference>
<dbReference type="GO" id="GO:0005737">
    <property type="term" value="C:cytoplasm"/>
    <property type="evidence" value="ECO:0007669"/>
    <property type="project" value="UniProtKB-SubCell"/>
</dbReference>
<dbReference type="GO" id="GO:0050568">
    <property type="term" value="F:protein-glutamine glutaminase activity"/>
    <property type="evidence" value="ECO:0007669"/>
    <property type="project" value="UniProtKB-UniRule"/>
</dbReference>
<dbReference type="NCBIfam" id="NF001965">
    <property type="entry name" value="PRK00742.1"/>
    <property type="match status" value="1"/>
</dbReference>
<dbReference type="Gene3D" id="3.40.50.2300">
    <property type="match status" value="1"/>
</dbReference>
<keyword evidence="9" id="KW-0808">Transferase</keyword>
<evidence type="ECO:0000313" key="10">
    <source>
        <dbReference type="Proteomes" id="UP000468766"/>
    </source>
</evidence>
<dbReference type="InterPro" id="IPR035909">
    <property type="entry name" value="CheB_C"/>
</dbReference>
<feature type="domain" description="Response regulatory" evidence="7">
    <location>
        <begin position="5"/>
        <end position="122"/>
    </location>
</feature>
<evidence type="ECO:0000256" key="2">
    <source>
        <dbReference type="ARBA" id="ARBA00024867"/>
    </source>
</evidence>
<name>A0A6I0F1A2_9FIRM</name>
<evidence type="ECO:0000256" key="4">
    <source>
        <dbReference type="HAMAP-Rule" id="MF_00099"/>
    </source>
</evidence>
<dbReference type="RefSeq" id="WP_151619626.1">
    <property type="nucleotide sequence ID" value="NZ_WBXO01000004.1"/>
</dbReference>
<comment type="catalytic activity">
    <reaction evidence="3 4">
        <text>[protein]-L-glutamate 5-O-methyl ester + H2O = L-glutamyl-[protein] + methanol + H(+)</text>
        <dbReference type="Rhea" id="RHEA:23236"/>
        <dbReference type="Rhea" id="RHEA-COMP:10208"/>
        <dbReference type="Rhea" id="RHEA-COMP:10311"/>
        <dbReference type="ChEBI" id="CHEBI:15377"/>
        <dbReference type="ChEBI" id="CHEBI:15378"/>
        <dbReference type="ChEBI" id="CHEBI:17790"/>
        <dbReference type="ChEBI" id="CHEBI:29973"/>
        <dbReference type="ChEBI" id="CHEBI:82795"/>
        <dbReference type="EC" id="3.1.1.61"/>
    </reaction>
</comment>
<dbReference type="Proteomes" id="UP000468766">
    <property type="component" value="Unassembled WGS sequence"/>
</dbReference>
<feature type="active site" evidence="4 5">
    <location>
        <position position="217"/>
    </location>
</feature>
<dbReference type="CDD" id="cd16432">
    <property type="entry name" value="CheB_Rec"/>
    <property type="match status" value="1"/>
</dbReference>
<keyword evidence="4 5" id="KW-0145">Chemotaxis</keyword>
<gene>
    <name evidence="4 9" type="primary">cheB</name>
    <name evidence="9" type="ORF">F9B85_06780</name>
</gene>
<dbReference type="Pfam" id="PF00072">
    <property type="entry name" value="Response_reg"/>
    <property type="match status" value="1"/>
</dbReference>
<dbReference type="PROSITE" id="PS50110">
    <property type="entry name" value="RESPONSE_REGULATORY"/>
    <property type="match status" value="1"/>
</dbReference>
<dbReference type="CDD" id="cd17541">
    <property type="entry name" value="REC_CheB-like"/>
    <property type="match status" value="1"/>
</dbReference>
<evidence type="ECO:0000256" key="6">
    <source>
        <dbReference type="PROSITE-ProRule" id="PRU00169"/>
    </source>
</evidence>
<dbReference type="GO" id="GO:0000156">
    <property type="term" value="F:phosphorelay response regulator activity"/>
    <property type="evidence" value="ECO:0007669"/>
    <property type="project" value="InterPro"/>
</dbReference>
<keyword evidence="9" id="KW-0489">Methyltransferase</keyword>
<comment type="similarity">
    <text evidence="4">Belongs to the CheB family.</text>
</comment>
<dbReference type="InterPro" id="IPR000673">
    <property type="entry name" value="Sig_transdc_resp-reg_Me-estase"/>
</dbReference>
<sequence>MRKYGVLVVDDSSFMRRSISRMIEQDEALFVIAIARNGKEALEKVERLRPDLVTLDIEMPEMDGLQALAKIMKDYPVPVVILSNHAEKGAQNSVRALELGALDVFLKSKLIQRDLTSEAVTDFLRRIKVIAEEARLDREGLASSAGSSAYKNAVTGSAYQDLSLVTKRIDSALEKTARPANIELLIIGSSTGGPSALQSLLPRFTEATKVPIIVLQHMPEGFTKALAQRFDSFCQRPVSEAVDGEILQEGRIYVGPAGFQTELQKTPEGSIVLQVRKEGKSNHLYKPSINVTLHSAAPLFREKLLTVILTGMGNDGMEGCKDVKHYQGTVLVEAEESCIVYGMPKAVFEAGYADKKVPLPLLYQQIMTFL</sequence>
<dbReference type="PANTHER" id="PTHR42872:SF3">
    <property type="entry name" value="PROTEIN-GLUTAMATE METHYLESTERASE_PROTEIN-GLUTAMINE GLUTAMINASE 1"/>
    <property type="match status" value="1"/>
</dbReference>
<dbReference type="PANTHER" id="PTHR42872">
    <property type="entry name" value="PROTEIN-GLUTAMATE METHYLESTERASE/PROTEIN-GLUTAMINE GLUTAMINASE"/>
    <property type="match status" value="1"/>
</dbReference>
<comment type="caution">
    <text evidence="9">The sequence shown here is derived from an EMBL/GenBank/DDBJ whole genome shotgun (WGS) entry which is preliminary data.</text>
</comment>
<accession>A0A6I0F1A2</accession>
<feature type="modified residue" description="4-aspartylphosphate" evidence="4 6">
    <location>
        <position position="56"/>
    </location>
</feature>
<keyword evidence="4" id="KW-0963">Cytoplasm</keyword>
<organism evidence="9 10">
    <name type="scientific">Heliorestis acidaminivorans</name>
    <dbReference type="NCBI Taxonomy" id="553427"/>
    <lineage>
        <taxon>Bacteria</taxon>
        <taxon>Bacillati</taxon>
        <taxon>Bacillota</taxon>
        <taxon>Clostridia</taxon>
        <taxon>Eubacteriales</taxon>
        <taxon>Heliobacteriaceae</taxon>
        <taxon>Heliorestis</taxon>
    </lineage>
</organism>
<dbReference type="EC" id="3.5.1.44" evidence="4"/>
<dbReference type="GO" id="GO:0032259">
    <property type="term" value="P:methylation"/>
    <property type="evidence" value="ECO:0007669"/>
    <property type="project" value="UniProtKB-KW"/>
</dbReference>
<evidence type="ECO:0000256" key="1">
    <source>
        <dbReference type="ARBA" id="ARBA00022801"/>
    </source>
</evidence>
<dbReference type="GO" id="GO:0008984">
    <property type="term" value="F:protein-glutamate methylesterase activity"/>
    <property type="evidence" value="ECO:0007669"/>
    <property type="project" value="UniProtKB-UniRule"/>
</dbReference>
<dbReference type="SMART" id="SM00448">
    <property type="entry name" value="REC"/>
    <property type="match status" value="1"/>
</dbReference>
<comment type="PTM">
    <text evidence="4">Phosphorylated by CheA. Phosphorylation of the N-terminal regulatory domain activates the methylesterase activity.</text>
</comment>
<keyword evidence="1 4" id="KW-0378">Hydrolase</keyword>
<dbReference type="InterPro" id="IPR001789">
    <property type="entry name" value="Sig_transdc_resp-reg_receiver"/>
</dbReference>
<dbReference type="AlphaFoldDB" id="A0A6I0F1A2"/>
<dbReference type="InterPro" id="IPR008248">
    <property type="entry name" value="CheB-like"/>
</dbReference>
<feature type="active site" evidence="4 5">
    <location>
        <position position="315"/>
    </location>
</feature>
<dbReference type="GO" id="GO:0008168">
    <property type="term" value="F:methyltransferase activity"/>
    <property type="evidence" value="ECO:0007669"/>
    <property type="project" value="UniProtKB-KW"/>
</dbReference>
<dbReference type="Gene3D" id="3.40.50.180">
    <property type="entry name" value="Methylesterase CheB, C-terminal domain"/>
    <property type="match status" value="1"/>
</dbReference>
<dbReference type="GO" id="GO:0006935">
    <property type="term" value="P:chemotaxis"/>
    <property type="evidence" value="ECO:0007669"/>
    <property type="project" value="UniProtKB-UniRule"/>
</dbReference>
<comment type="function">
    <text evidence="4">Involved in chemotaxis. Part of a chemotaxis signal transduction system that modulates chemotaxis in response to various stimuli. Catalyzes the demethylation of specific methylglutamate residues introduced into the chemoreceptors (methyl-accepting chemotaxis proteins or MCP) by CheR. Also mediates the irreversible deamidation of specific glutamine residues to glutamic acid.</text>
</comment>
<comment type="domain">
    <text evidence="4">Contains a C-terminal catalytic domain, and an N-terminal region which modulates catalytic activity.</text>
</comment>
<dbReference type="InterPro" id="IPR011006">
    <property type="entry name" value="CheY-like_superfamily"/>
</dbReference>
<dbReference type="HAMAP" id="MF_00099">
    <property type="entry name" value="CheB_chemtxs"/>
    <property type="match status" value="1"/>
</dbReference>
<dbReference type="Pfam" id="PF01339">
    <property type="entry name" value="CheB_methylest"/>
    <property type="match status" value="1"/>
</dbReference>
<comment type="function">
    <text evidence="2">May play the central regulatory role in sporulation. It may be an element of the effector pathway responsible for the activation of sporulation genes in response to nutritional stress. Spo0A may act in concert with spo0H (a sigma factor) to control the expression of some genes that are critical to the sporulation process.</text>
</comment>
<dbReference type="EMBL" id="WBXO01000004">
    <property type="protein sequence ID" value="KAB2952967.1"/>
    <property type="molecule type" value="Genomic_DNA"/>
</dbReference>